<dbReference type="GO" id="GO:0003682">
    <property type="term" value="F:chromatin binding"/>
    <property type="evidence" value="ECO:0007669"/>
    <property type="project" value="TreeGrafter"/>
</dbReference>
<dbReference type="PROSITE" id="PS50280">
    <property type="entry name" value="SET"/>
    <property type="match status" value="1"/>
</dbReference>
<reference evidence="12" key="1">
    <citation type="submission" date="2010-08" db="EMBL/GenBank/DDBJ databases">
        <authorList>
            <consortium name="Caenorhabditis japonica Sequencing Consortium"/>
            <person name="Wilson R.K."/>
        </authorList>
    </citation>
    <scope>NUCLEOTIDE SEQUENCE [LARGE SCALE GENOMIC DNA]</scope>
    <source>
        <strain evidence="12">DF5081</strain>
    </source>
</reference>
<evidence type="ECO:0000256" key="6">
    <source>
        <dbReference type="ARBA" id="ARBA00023163"/>
    </source>
</evidence>
<keyword evidence="4" id="KW-0949">S-adenosyl-L-methionine</keyword>
<dbReference type="Proteomes" id="UP000005237">
    <property type="component" value="Unassembled WGS sequence"/>
</dbReference>
<keyword evidence="6" id="KW-0804">Transcription</keyword>
<keyword evidence="12" id="KW-1185">Reference proteome</keyword>
<dbReference type="PANTHER" id="PTHR45747:SF4">
    <property type="entry name" value="HISTONE-LYSINE N-METHYLTRANSFERASE E(Z)"/>
    <property type="match status" value="1"/>
</dbReference>
<dbReference type="Pfam" id="PF00856">
    <property type="entry name" value="SET"/>
    <property type="match status" value="1"/>
</dbReference>
<dbReference type="Gene3D" id="2.170.270.10">
    <property type="entry name" value="SET domain"/>
    <property type="match status" value="1"/>
</dbReference>
<evidence type="ECO:0000256" key="8">
    <source>
        <dbReference type="SAM" id="MobiDB-lite"/>
    </source>
</evidence>
<protein>
    <recommendedName>
        <fullName evidence="1">[histone H3]-lysine(27) N-trimethyltransferase</fullName>
        <ecNumber evidence="1">2.1.1.356</ecNumber>
    </recommendedName>
</protein>
<dbReference type="SUPFAM" id="SSF82199">
    <property type="entry name" value="SET domain"/>
    <property type="match status" value="1"/>
</dbReference>
<feature type="domain" description="SET" evidence="9">
    <location>
        <begin position="209"/>
        <end position="325"/>
    </location>
</feature>
<keyword evidence="5" id="KW-0805">Transcription regulation</keyword>
<dbReference type="InterPro" id="IPR046341">
    <property type="entry name" value="SET_dom_sf"/>
</dbReference>
<evidence type="ECO:0000256" key="1">
    <source>
        <dbReference type="ARBA" id="ARBA00012186"/>
    </source>
</evidence>
<dbReference type="GO" id="GO:0032259">
    <property type="term" value="P:methylation"/>
    <property type="evidence" value="ECO:0007669"/>
    <property type="project" value="UniProtKB-KW"/>
</dbReference>
<dbReference type="CDD" id="cd10519">
    <property type="entry name" value="SET_EZH"/>
    <property type="match status" value="1"/>
</dbReference>
<dbReference type="EnsemblMetazoa" id="CJA06904a.1">
    <property type="protein sequence ID" value="CJA06904a.1"/>
    <property type="gene ID" value="WBGene00126108"/>
</dbReference>
<evidence type="ECO:0000256" key="5">
    <source>
        <dbReference type="ARBA" id="ARBA00023015"/>
    </source>
</evidence>
<evidence type="ECO:0000313" key="11">
    <source>
        <dbReference type="EnsemblMetazoa" id="CJA06904a.1"/>
    </source>
</evidence>
<evidence type="ECO:0000256" key="3">
    <source>
        <dbReference type="ARBA" id="ARBA00022679"/>
    </source>
</evidence>
<reference evidence="11" key="2">
    <citation type="submission" date="2022-06" db="UniProtKB">
        <authorList>
            <consortium name="EnsemblMetazoa"/>
        </authorList>
    </citation>
    <scope>IDENTIFICATION</scope>
    <source>
        <strain evidence="11">DF5081</strain>
    </source>
</reference>
<dbReference type="Pfam" id="PF18264">
    <property type="entry name" value="preSET_CXC"/>
    <property type="match status" value="1"/>
</dbReference>
<dbReference type="InterPro" id="IPR001214">
    <property type="entry name" value="SET_dom"/>
</dbReference>
<dbReference type="InterPro" id="IPR041355">
    <property type="entry name" value="Pre-SET_CXC"/>
</dbReference>
<feature type="domain" description="CXC" evidence="10">
    <location>
        <begin position="96"/>
        <end position="202"/>
    </location>
</feature>
<organism evidence="11 12">
    <name type="scientific">Caenorhabditis japonica</name>
    <dbReference type="NCBI Taxonomy" id="281687"/>
    <lineage>
        <taxon>Eukaryota</taxon>
        <taxon>Metazoa</taxon>
        <taxon>Ecdysozoa</taxon>
        <taxon>Nematoda</taxon>
        <taxon>Chromadorea</taxon>
        <taxon>Rhabditida</taxon>
        <taxon>Rhabditina</taxon>
        <taxon>Rhabditomorpha</taxon>
        <taxon>Rhabditoidea</taxon>
        <taxon>Rhabditidae</taxon>
        <taxon>Peloderinae</taxon>
        <taxon>Caenorhabditis</taxon>
    </lineage>
</organism>
<evidence type="ECO:0000259" key="10">
    <source>
        <dbReference type="PROSITE" id="PS51633"/>
    </source>
</evidence>
<dbReference type="PANTHER" id="PTHR45747">
    <property type="entry name" value="HISTONE-LYSINE N-METHYLTRANSFERASE E(Z)"/>
    <property type="match status" value="1"/>
</dbReference>
<dbReference type="AlphaFoldDB" id="A0A8R1DP40"/>
<name>A0A8R1DP40_CAEJA</name>
<proteinExistence type="predicted"/>
<dbReference type="SMART" id="SM00317">
    <property type="entry name" value="SET"/>
    <property type="match status" value="1"/>
</dbReference>
<dbReference type="GO" id="GO:0140951">
    <property type="term" value="F:histone H3K27 trimethyltransferase activity"/>
    <property type="evidence" value="ECO:0007669"/>
    <property type="project" value="UniProtKB-EC"/>
</dbReference>
<evidence type="ECO:0000256" key="4">
    <source>
        <dbReference type="ARBA" id="ARBA00022691"/>
    </source>
</evidence>
<evidence type="ECO:0000259" key="9">
    <source>
        <dbReference type="PROSITE" id="PS50280"/>
    </source>
</evidence>
<accession>A0A8R1DP40</accession>
<sequence length="356" mass="40741">MRNATVRMSKQCSFISLQFYFATVLFRSEFNFDTVLFRKSLIPKLNRKHRNHQERCAAFRREKMSQEKMKRKLRHEKLRRQARDKGLDSAELIAADDKKELKKNAEAVRLEAVTPLTACRHDGPCNPLAANCACSENGVCSYMCKCDINCAQRFPGCNCAAGQCQTKACQCFRARWECNPMTCSSCRCDKIDSQTTGCANYAMTRMIQKRMLCAPSRIAGNGLFLLEGAEKDEFITEYVGERISDDEAERRGAIYDRYHCSYIFNLETGGAIDSYRVGNLARFANHDDKNPSLYARTMVVAGEHRIGFYAKRRLEPNDELTFDYSYSGEHQEVFELDGKADKKKNQEGKVRKKNAN</sequence>
<feature type="compositionally biased region" description="Basic and acidic residues" evidence="8">
    <location>
        <begin position="337"/>
        <end position="349"/>
    </location>
</feature>
<dbReference type="InterPro" id="IPR045318">
    <property type="entry name" value="EZH1/2-like"/>
</dbReference>
<dbReference type="GO" id="GO:0035098">
    <property type="term" value="C:ESC/E(Z) complex"/>
    <property type="evidence" value="ECO:0007669"/>
    <property type="project" value="TreeGrafter"/>
</dbReference>
<dbReference type="InterPro" id="IPR026489">
    <property type="entry name" value="CXC_dom"/>
</dbReference>
<keyword evidence="3" id="KW-0808">Transferase</keyword>
<keyword evidence="2" id="KW-0489">Methyltransferase</keyword>
<evidence type="ECO:0000313" key="12">
    <source>
        <dbReference type="Proteomes" id="UP000005237"/>
    </source>
</evidence>
<comment type="catalytic activity">
    <reaction evidence="7">
        <text>L-lysyl(27)-[histone H3] + 3 S-adenosyl-L-methionine = N(6),N(6),N(6)-trimethyl-L-lysyl(27)-[histone H3] + 3 S-adenosyl-L-homocysteine + 3 H(+)</text>
        <dbReference type="Rhea" id="RHEA:60292"/>
        <dbReference type="Rhea" id="RHEA-COMP:15535"/>
        <dbReference type="Rhea" id="RHEA-COMP:15548"/>
        <dbReference type="ChEBI" id="CHEBI:15378"/>
        <dbReference type="ChEBI" id="CHEBI:29969"/>
        <dbReference type="ChEBI" id="CHEBI:57856"/>
        <dbReference type="ChEBI" id="CHEBI:59789"/>
        <dbReference type="ChEBI" id="CHEBI:61961"/>
        <dbReference type="EC" id="2.1.1.356"/>
    </reaction>
</comment>
<dbReference type="EC" id="2.1.1.356" evidence="1"/>
<feature type="region of interest" description="Disordered" evidence="8">
    <location>
        <begin position="337"/>
        <end position="356"/>
    </location>
</feature>
<evidence type="ECO:0000256" key="2">
    <source>
        <dbReference type="ARBA" id="ARBA00022603"/>
    </source>
</evidence>
<dbReference type="FunFam" id="2.170.270.10:FF:000001">
    <property type="entry name" value="Putative histone-lysine N-methyltransferase EZH2"/>
    <property type="match status" value="1"/>
</dbReference>
<dbReference type="PROSITE" id="PS51633">
    <property type="entry name" value="CXC"/>
    <property type="match status" value="1"/>
</dbReference>
<evidence type="ECO:0000256" key="7">
    <source>
        <dbReference type="ARBA" id="ARBA00048568"/>
    </source>
</evidence>
<dbReference type="GO" id="GO:0031507">
    <property type="term" value="P:heterochromatin formation"/>
    <property type="evidence" value="ECO:0007669"/>
    <property type="project" value="TreeGrafter"/>
</dbReference>